<comment type="subcellular location">
    <subcellularLocation>
        <location evidence="1">Secreted</location>
    </subcellularLocation>
</comment>
<dbReference type="PANTHER" id="PTHR46698">
    <property type="entry name" value="CROSSVEINLESS 2"/>
    <property type="match status" value="1"/>
</dbReference>
<dbReference type="GO" id="GO:0005576">
    <property type="term" value="C:extracellular region"/>
    <property type="evidence" value="ECO:0007669"/>
    <property type="project" value="UniProtKB-SubCell"/>
</dbReference>
<evidence type="ECO:0000313" key="5">
    <source>
        <dbReference type="Ensembl" id="ENSACOP00000013795.1"/>
    </source>
</evidence>
<evidence type="ECO:0000259" key="4">
    <source>
        <dbReference type="PROSITE" id="PS51233"/>
    </source>
</evidence>
<proteinExistence type="predicted"/>
<dbReference type="Ensembl" id="ENSACOT00000014278.1">
    <property type="protein sequence ID" value="ENSACOP00000013795.1"/>
    <property type="gene ID" value="ENSACOG00000009593.1"/>
</dbReference>
<dbReference type="InterPro" id="IPR001846">
    <property type="entry name" value="VWF_type-D"/>
</dbReference>
<reference evidence="5" key="1">
    <citation type="submission" date="2025-08" db="UniProtKB">
        <authorList>
            <consortium name="Ensembl"/>
        </authorList>
    </citation>
    <scope>IDENTIFICATION</scope>
</reference>
<evidence type="ECO:0000256" key="2">
    <source>
        <dbReference type="ARBA" id="ARBA00022525"/>
    </source>
</evidence>
<protein>
    <recommendedName>
        <fullName evidence="4">VWFD domain-containing protein</fullName>
    </recommendedName>
</protein>
<accession>A0A8B9FS78</accession>
<reference evidence="5" key="2">
    <citation type="submission" date="2025-09" db="UniProtKB">
        <authorList>
            <consortium name="Ensembl"/>
        </authorList>
    </citation>
    <scope>IDENTIFICATION</scope>
</reference>
<dbReference type="AlphaFoldDB" id="A0A8B9FS78"/>
<dbReference type="Pfam" id="PF00094">
    <property type="entry name" value="VWD"/>
    <property type="match status" value="1"/>
</dbReference>
<name>A0A8B9FS78_9PSIT</name>
<evidence type="ECO:0000313" key="6">
    <source>
        <dbReference type="Proteomes" id="UP000694522"/>
    </source>
</evidence>
<dbReference type="GO" id="GO:0030513">
    <property type="term" value="P:positive regulation of BMP signaling pathway"/>
    <property type="evidence" value="ECO:0007669"/>
    <property type="project" value="TreeGrafter"/>
</dbReference>
<keyword evidence="6" id="KW-1185">Reference proteome</keyword>
<dbReference type="InterPro" id="IPR052424">
    <property type="entry name" value="Kielin_Chordin-BMP_Reg"/>
</dbReference>
<keyword evidence="2" id="KW-0964">Secreted</keyword>
<organism evidence="5 6">
    <name type="scientific">Amazona collaria</name>
    <name type="common">yellow-billed parrot</name>
    <dbReference type="NCBI Taxonomy" id="241587"/>
    <lineage>
        <taxon>Eukaryota</taxon>
        <taxon>Metazoa</taxon>
        <taxon>Chordata</taxon>
        <taxon>Craniata</taxon>
        <taxon>Vertebrata</taxon>
        <taxon>Euteleostomi</taxon>
        <taxon>Archelosauria</taxon>
        <taxon>Archosauria</taxon>
        <taxon>Dinosauria</taxon>
        <taxon>Saurischia</taxon>
        <taxon>Theropoda</taxon>
        <taxon>Coelurosauria</taxon>
        <taxon>Aves</taxon>
        <taxon>Neognathae</taxon>
        <taxon>Neoaves</taxon>
        <taxon>Telluraves</taxon>
        <taxon>Australaves</taxon>
        <taxon>Psittaciformes</taxon>
        <taxon>Psittacidae</taxon>
        <taxon>Amazona</taxon>
    </lineage>
</organism>
<evidence type="ECO:0000256" key="3">
    <source>
        <dbReference type="ARBA" id="ARBA00022729"/>
    </source>
</evidence>
<dbReference type="PANTHER" id="PTHR46698:SF7">
    <property type="entry name" value="VWFD DOMAIN-CONTAINING PROTEIN"/>
    <property type="match status" value="1"/>
</dbReference>
<evidence type="ECO:0000256" key="1">
    <source>
        <dbReference type="ARBA" id="ARBA00004613"/>
    </source>
</evidence>
<dbReference type="SUPFAM" id="SSF57603">
    <property type="entry name" value="FnI-like domain"/>
    <property type="match status" value="1"/>
</dbReference>
<feature type="domain" description="VWFD" evidence="4">
    <location>
        <begin position="70"/>
        <end position="193"/>
    </location>
</feature>
<sequence>IGDECVPMSQCGCHHQDFYYKANETFYPSKHEKCHCQPGGNVDCQKTSCPGDGEGEVIDGVFQCPSTAPGTCVATGDRHYVSFDGVAFDISGTCSYVLTETCSGDLDSFVVKIQKDARQKKKASSIQTLTIEVHGLTLTFVQGRRSVLVRWCLDVHHTKVVVVRSRGSCWVWDGVGWGQLYDGGPPSSSMGLY</sequence>
<dbReference type="PROSITE" id="PS51233">
    <property type="entry name" value="VWFD"/>
    <property type="match status" value="1"/>
</dbReference>
<dbReference type="Proteomes" id="UP000694522">
    <property type="component" value="Unplaced"/>
</dbReference>
<keyword evidence="3" id="KW-0732">Signal</keyword>